<dbReference type="AlphaFoldDB" id="A0A1Q2YIF3"/>
<feature type="region of interest" description="Disordered" evidence="2">
    <location>
        <begin position="1"/>
        <end position="110"/>
    </location>
</feature>
<dbReference type="OrthoDB" id="62798at2759"/>
<evidence type="ECO:0000313" key="5">
    <source>
        <dbReference type="Proteomes" id="UP000186136"/>
    </source>
</evidence>
<keyword evidence="1" id="KW-0833">Ubl conjugation pathway</keyword>
<dbReference type="Pfam" id="PF22669">
    <property type="entry name" value="Exo_endo_phos2"/>
    <property type="match status" value="2"/>
</dbReference>
<feature type="active site" description="Glycyl thioester intermediate" evidence="1">
    <location>
        <position position="666"/>
    </location>
</feature>
<dbReference type="GO" id="GO:0004439">
    <property type="term" value="F:phosphatidylinositol-4,5-bisphosphate 5-phosphatase activity"/>
    <property type="evidence" value="ECO:0007669"/>
    <property type="project" value="TreeGrafter"/>
</dbReference>
<gene>
    <name evidence="4" type="ORF">PMKS-002811</name>
</gene>
<evidence type="ECO:0000313" key="4">
    <source>
        <dbReference type="EMBL" id="GAV29329.1"/>
    </source>
</evidence>
<sequence>MSKQVYSSKSLLDAIGSEARKSADGKASESAEDTENHDASFLLASTFAHVPKPEPEGNDSHKILKEKLKEGETEGKEKSENRHIEGKDKKLTIEAEQDKPSGSDADSMSSGIIMNTTEEKDRSTQSKTIQLLPLLNPSNLLSSHDLLLSAFYEEHKYELVEQRKLTMRVITWNLNQMKPPSLSSLAGKSGREWAAFFYAGDATVSEDNKEGLADIYAINFQETISLKSFTKSNGVIDEWVNFLLAVLNAISSDSYSLVYKTGLLGLTSILIAKSNLTADNSEDTDGHIHDIRENTLGLGYLRWANKGCISLRFRVGGLSLGVGDYKTQSSAATDDSSYSYKFSELDETAGKIPGLEIQVLNVHLVHGEDSSQIQQRWDSWAKIESKIGLDDRTVKLALDSNKMEVKDAAQRRVEMKLQQKLHKESNLDADNYELRMDKEMEALNLDNDSVRTSSVPITFSATELKKFDGIINFVDIEKLKYVAEAQKALVVCGDTNYRLSLPTEATSTSQKVIHELIKNGRWNDLIQHDQLSREIALKKIFVGFKEPNICFAPTFKVKNDCIGNWIITPPSSSSSSSSPPSTAGRSNASTSKLKRRPVPVPASASSDLASSVGSIPYYVPIYDTKRLPAYTDRILYVPRPYFNVIEGTYTSTGNSGSDHLPVASTCEFEAPLIDYNKLHVLRGKFTEAWDAVINKMKFIDMDNKVTINHSMESMKAQYNWQTLAPCIAETVSTDGGNVAFSAIVGETIYITINIENVVDEAFNIYVKEQTSGGWFGTKIGINCQQVQTYNKTQFPIRNSSPSCNIESHSKGEIVFSLVPTNSGLLERMFVTEIPEYALCPAYRKFIALTIDVEDIFGTSFENITAQQFKNLTQCFDFVCDESIRGLLERMEGLGTSGDLNSSDWELVREISLWRFSQEKYKQQNIDGVEAVKRREPEKFNLGSKTVMSVIYIWLKSQSSNFNTDSPRGKIIFGKVIKLVKHLKLDAEDGYFWFGWLFGNEYELGDYLEREFDVKVQL</sequence>
<evidence type="ECO:0000256" key="1">
    <source>
        <dbReference type="PROSITE-ProRule" id="PRU00104"/>
    </source>
</evidence>
<comment type="caution">
    <text evidence="4">The sequence shown here is derived from an EMBL/GenBank/DDBJ whole genome shotgun (WGS) entry which is preliminary data.</text>
</comment>
<name>A0A1Q2YIF3_9ASCO</name>
<feature type="domain" description="HECT" evidence="3">
    <location>
        <begin position="624"/>
        <end position="698"/>
    </location>
</feature>
<dbReference type="Proteomes" id="UP000186136">
    <property type="component" value="Unassembled WGS sequence"/>
</dbReference>
<dbReference type="PANTHER" id="PTHR11200:SF275">
    <property type="entry name" value="LD06095P"/>
    <property type="match status" value="1"/>
</dbReference>
<dbReference type="GO" id="GO:0004842">
    <property type="term" value="F:ubiquitin-protein transferase activity"/>
    <property type="evidence" value="ECO:0007669"/>
    <property type="project" value="InterPro"/>
</dbReference>
<dbReference type="GO" id="GO:0046856">
    <property type="term" value="P:phosphatidylinositol dephosphorylation"/>
    <property type="evidence" value="ECO:0007669"/>
    <property type="project" value="InterPro"/>
</dbReference>
<dbReference type="InterPro" id="IPR036691">
    <property type="entry name" value="Endo/exonu/phosph_ase_sf"/>
</dbReference>
<feature type="compositionally biased region" description="Basic and acidic residues" evidence="2">
    <location>
        <begin position="18"/>
        <end position="38"/>
    </location>
</feature>
<evidence type="ECO:0000256" key="2">
    <source>
        <dbReference type="SAM" id="MobiDB-lite"/>
    </source>
</evidence>
<dbReference type="SMART" id="SM00128">
    <property type="entry name" value="IPPc"/>
    <property type="match status" value="1"/>
</dbReference>
<dbReference type="Gene3D" id="3.60.10.10">
    <property type="entry name" value="Endonuclease/exonuclease/phosphatase"/>
    <property type="match status" value="1"/>
</dbReference>
<feature type="region of interest" description="Disordered" evidence="2">
    <location>
        <begin position="570"/>
        <end position="608"/>
    </location>
</feature>
<accession>A0A1Q2YIF3</accession>
<dbReference type="InterPro" id="IPR000569">
    <property type="entry name" value="HECT_dom"/>
</dbReference>
<reference evidence="4 5" key="1">
    <citation type="submission" date="2016-08" db="EMBL/GenBank/DDBJ databases">
        <title>Whole genome shotgun sequence of Pichia membranifaciens KS47-1.</title>
        <authorList>
            <person name="Konishi M."/>
            <person name="Ishida M."/>
            <person name="Arakawa T."/>
            <person name="Kato Y."/>
            <person name="Horiuchi J."/>
        </authorList>
    </citation>
    <scope>NUCLEOTIDE SEQUENCE [LARGE SCALE GENOMIC DNA]</scope>
    <source>
        <strain evidence="4 5">KS47-1</strain>
    </source>
</reference>
<proteinExistence type="predicted"/>
<dbReference type="EMBL" id="BDGI01000111">
    <property type="protein sequence ID" value="GAV29329.1"/>
    <property type="molecule type" value="Genomic_DNA"/>
</dbReference>
<evidence type="ECO:0000259" key="3">
    <source>
        <dbReference type="PROSITE" id="PS50237"/>
    </source>
</evidence>
<feature type="compositionally biased region" description="Basic and acidic residues" evidence="2">
    <location>
        <begin position="51"/>
        <end position="101"/>
    </location>
</feature>
<organism evidence="4 5">
    <name type="scientific">Pichia membranifaciens</name>
    <dbReference type="NCBI Taxonomy" id="4926"/>
    <lineage>
        <taxon>Eukaryota</taxon>
        <taxon>Fungi</taxon>
        <taxon>Dikarya</taxon>
        <taxon>Ascomycota</taxon>
        <taxon>Saccharomycotina</taxon>
        <taxon>Pichiomycetes</taxon>
        <taxon>Pichiales</taxon>
        <taxon>Pichiaceae</taxon>
        <taxon>Pichia</taxon>
    </lineage>
</organism>
<dbReference type="SUPFAM" id="SSF56219">
    <property type="entry name" value="DNase I-like"/>
    <property type="match status" value="1"/>
</dbReference>
<dbReference type="PROSITE" id="PS50237">
    <property type="entry name" value="HECT"/>
    <property type="match status" value="1"/>
</dbReference>
<dbReference type="PANTHER" id="PTHR11200">
    <property type="entry name" value="INOSITOL 5-PHOSPHATASE"/>
    <property type="match status" value="1"/>
</dbReference>
<dbReference type="InterPro" id="IPR000300">
    <property type="entry name" value="IPPc"/>
</dbReference>
<keyword evidence="5" id="KW-1185">Reference proteome</keyword>
<feature type="compositionally biased region" description="Low complexity" evidence="2">
    <location>
        <begin position="570"/>
        <end position="581"/>
    </location>
</feature>
<protein>
    <recommendedName>
        <fullName evidence="3">HECT domain-containing protein</fullName>
    </recommendedName>
</protein>
<dbReference type="InterPro" id="IPR046985">
    <property type="entry name" value="IP5"/>
</dbReference>
<feature type="compositionally biased region" description="Polar residues" evidence="2">
    <location>
        <begin position="1"/>
        <end position="10"/>
    </location>
</feature>